<feature type="region of interest" description="Disordered" evidence="1">
    <location>
        <begin position="1"/>
        <end position="563"/>
    </location>
</feature>
<feature type="compositionally biased region" description="Low complexity" evidence="1">
    <location>
        <begin position="292"/>
        <end position="309"/>
    </location>
</feature>
<comment type="caution">
    <text evidence="2">The sequence shown here is derived from an EMBL/GenBank/DDBJ whole genome shotgun (WGS) entry which is preliminary data.</text>
</comment>
<feature type="compositionally biased region" description="Pro residues" evidence="1">
    <location>
        <begin position="103"/>
        <end position="112"/>
    </location>
</feature>
<keyword evidence="3" id="KW-1185">Reference proteome</keyword>
<feature type="compositionally biased region" description="Polar residues" evidence="1">
    <location>
        <begin position="191"/>
        <end position="209"/>
    </location>
</feature>
<evidence type="ECO:0000313" key="3">
    <source>
        <dbReference type="Proteomes" id="UP000886523"/>
    </source>
</evidence>
<feature type="compositionally biased region" description="Polar residues" evidence="1">
    <location>
        <begin position="218"/>
        <end position="231"/>
    </location>
</feature>
<feature type="compositionally biased region" description="Basic and acidic residues" evidence="1">
    <location>
        <begin position="325"/>
        <end position="338"/>
    </location>
</feature>
<feature type="compositionally biased region" description="Polar residues" evidence="1">
    <location>
        <begin position="63"/>
        <end position="84"/>
    </location>
</feature>
<dbReference type="AlphaFoldDB" id="A0A9P6AY34"/>
<name>A0A9P6AY34_9AGAM</name>
<reference evidence="2" key="1">
    <citation type="journal article" date="2020" name="Nat. Commun.">
        <title>Large-scale genome sequencing of mycorrhizal fungi provides insights into the early evolution of symbiotic traits.</title>
        <authorList>
            <person name="Miyauchi S."/>
            <person name="Kiss E."/>
            <person name="Kuo A."/>
            <person name="Drula E."/>
            <person name="Kohler A."/>
            <person name="Sanchez-Garcia M."/>
            <person name="Morin E."/>
            <person name="Andreopoulos B."/>
            <person name="Barry K.W."/>
            <person name="Bonito G."/>
            <person name="Buee M."/>
            <person name="Carver A."/>
            <person name="Chen C."/>
            <person name="Cichocki N."/>
            <person name="Clum A."/>
            <person name="Culley D."/>
            <person name="Crous P.W."/>
            <person name="Fauchery L."/>
            <person name="Girlanda M."/>
            <person name="Hayes R.D."/>
            <person name="Keri Z."/>
            <person name="LaButti K."/>
            <person name="Lipzen A."/>
            <person name="Lombard V."/>
            <person name="Magnuson J."/>
            <person name="Maillard F."/>
            <person name="Murat C."/>
            <person name="Nolan M."/>
            <person name="Ohm R.A."/>
            <person name="Pangilinan J."/>
            <person name="Pereira M.F."/>
            <person name="Perotto S."/>
            <person name="Peter M."/>
            <person name="Pfister S."/>
            <person name="Riley R."/>
            <person name="Sitrit Y."/>
            <person name="Stielow J.B."/>
            <person name="Szollosi G."/>
            <person name="Zifcakova L."/>
            <person name="Stursova M."/>
            <person name="Spatafora J.W."/>
            <person name="Tedersoo L."/>
            <person name="Vaario L.M."/>
            <person name="Yamada A."/>
            <person name="Yan M."/>
            <person name="Wang P."/>
            <person name="Xu J."/>
            <person name="Bruns T."/>
            <person name="Baldrian P."/>
            <person name="Vilgalys R."/>
            <person name="Dunand C."/>
            <person name="Henrissat B."/>
            <person name="Grigoriev I.V."/>
            <person name="Hibbett D."/>
            <person name="Nagy L.G."/>
            <person name="Martin F.M."/>
        </authorList>
    </citation>
    <scope>NUCLEOTIDE SEQUENCE</scope>
    <source>
        <strain evidence="2">UP504</strain>
    </source>
</reference>
<feature type="compositionally biased region" description="Pro residues" evidence="1">
    <location>
        <begin position="132"/>
        <end position="141"/>
    </location>
</feature>
<sequence length="563" mass="58590">MSSNIGSMASAWASTLPLPPTIPARPMLPQGAPKSGRGGRPPNTSTWGGHRRRGRGAVASAPSGETPNGIADTTETSFNTSVRSDTAAVLSGEKTVSSINLPPSLPSRPPRPVPKRAKAPVHKADGVSNTDPAPPEITPVRPPHRRRGKASPRVSSTTIPPKPVSLVSIPEPPAPSSAAESHPEAHPSPSNINDLSTSSILDVSTTAQDMVSLMLPPTTDNAHRPNTPSTHSHIDWADDGDSADLPDLDDWGFASKPSRRRSSASKPSIVSTATPIPPISVDLATSPRVDTPSPLSAPNPVNNPNADVEPSVRKPKGRSPLDPGRAAEKNKLRNERGRERRKKKGDASALDGRLNPSGATHVVPSSPRGSRASKGSTMEDPSSSPPGSPAAGAREVTEPKASNEFGTSSIIASPAKSMESGEVREHDSSCVPSPSEVPQSTSDTPYRLNPVPTISPASIQSSTTVTLESASHFNSLPIPSRPSSSRREPFREGGARSSQNSPAGGASSSRHSPSPPKLPINGGHVHAHSHSTTRPIISPNALHQLTKSLSGGSRQHRPAVSAQ</sequence>
<feature type="compositionally biased region" description="Acidic residues" evidence="1">
    <location>
        <begin position="237"/>
        <end position="250"/>
    </location>
</feature>
<feature type="compositionally biased region" description="Polar residues" evidence="1">
    <location>
        <begin position="496"/>
        <end position="512"/>
    </location>
</feature>
<proteinExistence type="predicted"/>
<dbReference type="EMBL" id="MU128964">
    <property type="protein sequence ID" value="KAF9514128.1"/>
    <property type="molecule type" value="Genomic_DNA"/>
</dbReference>
<feature type="compositionally biased region" description="Polar residues" evidence="1">
    <location>
        <begin position="455"/>
        <end position="474"/>
    </location>
</feature>
<accession>A0A9P6AY34</accession>
<feature type="compositionally biased region" description="Polar residues" evidence="1">
    <location>
        <begin position="430"/>
        <end position="444"/>
    </location>
</feature>
<dbReference type="Proteomes" id="UP000886523">
    <property type="component" value="Unassembled WGS sequence"/>
</dbReference>
<gene>
    <name evidence="2" type="ORF">BS47DRAFT_1382122</name>
</gene>
<organism evidence="2 3">
    <name type="scientific">Hydnum rufescens UP504</name>
    <dbReference type="NCBI Taxonomy" id="1448309"/>
    <lineage>
        <taxon>Eukaryota</taxon>
        <taxon>Fungi</taxon>
        <taxon>Dikarya</taxon>
        <taxon>Basidiomycota</taxon>
        <taxon>Agaricomycotina</taxon>
        <taxon>Agaricomycetes</taxon>
        <taxon>Cantharellales</taxon>
        <taxon>Hydnaceae</taxon>
        <taxon>Hydnum</taxon>
    </lineage>
</organism>
<feature type="compositionally biased region" description="Basic and acidic residues" evidence="1">
    <location>
        <begin position="485"/>
        <end position="494"/>
    </location>
</feature>
<feature type="compositionally biased region" description="Basic and acidic residues" evidence="1">
    <location>
        <begin position="419"/>
        <end position="428"/>
    </location>
</feature>
<evidence type="ECO:0000313" key="2">
    <source>
        <dbReference type="EMBL" id="KAF9514128.1"/>
    </source>
</evidence>
<feature type="compositionally biased region" description="Polar residues" evidence="1">
    <location>
        <begin position="532"/>
        <end position="553"/>
    </location>
</feature>
<evidence type="ECO:0000256" key="1">
    <source>
        <dbReference type="SAM" id="MobiDB-lite"/>
    </source>
</evidence>
<protein>
    <submittedName>
        <fullName evidence="2">Uncharacterized protein</fullName>
    </submittedName>
</protein>